<organism evidence="4 5">
    <name type="scientific">Mesobacterium hydrothermale</name>
    <dbReference type="NCBI Taxonomy" id="3111907"/>
    <lineage>
        <taxon>Bacteria</taxon>
        <taxon>Pseudomonadati</taxon>
        <taxon>Pseudomonadota</taxon>
        <taxon>Alphaproteobacteria</taxon>
        <taxon>Rhodobacterales</taxon>
        <taxon>Roseobacteraceae</taxon>
        <taxon>Mesobacterium</taxon>
    </lineage>
</organism>
<proteinExistence type="inferred from homology"/>
<comment type="function">
    <text evidence="3">Required for maturation of urease via the functional incorporation of the urease nickel metallocenter.</text>
</comment>
<dbReference type="PANTHER" id="PTHR33620:SF1">
    <property type="entry name" value="UREASE ACCESSORY PROTEIN F"/>
    <property type="match status" value="1"/>
</dbReference>
<evidence type="ECO:0000256" key="3">
    <source>
        <dbReference type="HAMAP-Rule" id="MF_01385"/>
    </source>
</evidence>
<comment type="subcellular location">
    <subcellularLocation>
        <location evidence="3">Cytoplasm</location>
    </subcellularLocation>
</comment>
<evidence type="ECO:0000313" key="4">
    <source>
        <dbReference type="EMBL" id="MEC3861019.1"/>
    </source>
</evidence>
<evidence type="ECO:0000313" key="5">
    <source>
        <dbReference type="Proteomes" id="UP001348149"/>
    </source>
</evidence>
<comment type="similarity">
    <text evidence="3">Belongs to the UreF family.</text>
</comment>
<name>A0ABU6HEX4_9RHOB</name>
<evidence type="ECO:0000256" key="1">
    <source>
        <dbReference type="ARBA" id="ARBA00022988"/>
    </source>
</evidence>
<dbReference type="InterPro" id="IPR002639">
    <property type="entry name" value="UreF"/>
</dbReference>
<keyword evidence="5" id="KW-1185">Reference proteome</keyword>
<comment type="caution">
    <text evidence="4">The sequence shown here is derived from an EMBL/GenBank/DDBJ whole genome shotgun (WGS) entry which is preliminary data.</text>
</comment>
<gene>
    <name evidence="3" type="primary">ureF</name>
    <name evidence="4" type="ORF">VK792_06955</name>
</gene>
<dbReference type="HAMAP" id="MF_01385">
    <property type="entry name" value="UreF"/>
    <property type="match status" value="1"/>
</dbReference>
<keyword evidence="2 3" id="KW-0143">Chaperone</keyword>
<dbReference type="Proteomes" id="UP001348149">
    <property type="component" value="Unassembled WGS sequence"/>
</dbReference>
<protein>
    <recommendedName>
        <fullName evidence="3">Urease accessory protein UreF</fullName>
    </recommendedName>
</protein>
<evidence type="ECO:0000256" key="2">
    <source>
        <dbReference type="ARBA" id="ARBA00023186"/>
    </source>
</evidence>
<dbReference type="PANTHER" id="PTHR33620">
    <property type="entry name" value="UREASE ACCESSORY PROTEIN F"/>
    <property type="match status" value="1"/>
</dbReference>
<dbReference type="EMBL" id="JAYLLH010000007">
    <property type="protein sequence ID" value="MEC3861019.1"/>
    <property type="molecule type" value="Genomic_DNA"/>
</dbReference>
<dbReference type="Pfam" id="PF01730">
    <property type="entry name" value="UreF"/>
    <property type="match status" value="1"/>
</dbReference>
<comment type="subunit">
    <text evidence="3">UreD, UreF and UreG form a complex that acts as a GTP-hydrolysis-dependent molecular chaperone, activating the urease apoprotein by helping to assemble the nickel containing metallocenter of UreC. The UreE protein probably delivers the nickel.</text>
</comment>
<dbReference type="Gene3D" id="1.10.4190.10">
    <property type="entry name" value="Urease accessory protein UreF"/>
    <property type="match status" value="1"/>
</dbReference>
<sequence>MTTDPHLTLHQLFSPAFPVGAFAYSHGAEAAVQAGMLQDAAGVETWLRDVLEHGSGWSDAVLLAQAAQGGDLAELAALARALTPSAERRLETEKQGAAFAATLRDVWGANLPDMAYPLVCGRAVALLDLPLADALRLYLQAFAANITAACVRLVPLGQTDGQRITHALAPLCVDLAGRAQRAGLDDIGGFTPMVDIMGQRHGALYSRIFRS</sequence>
<reference evidence="4 5" key="1">
    <citation type="submission" date="2024-01" db="EMBL/GenBank/DDBJ databases">
        <title>Mesobacterium rodlantinim sp. nov., isolated from shallow sea hydrothermal systems off Kueishantao Island.</title>
        <authorList>
            <person name="Su Z."/>
            <person name="Tang K."/>
        </authorList>
    </citation>
    <scope>NUCLEOTIDE SEQUENCE [LARGE SCALE GENOMIC DNA]</scope>
    <source>
        <strain evidence="4 5">TK19101</strain>
    </source>
</reference>
<accession>A0ABU6HEX4</accession>
<dbReference type="PIRSF" id="PIRSF009467">
    <property type="entry name" value="Ureas_acces_UreF"/>
    <property type="match status" value="1"/>
</dbReference>
<keyword evidence="3" id="KW-0963">Cytoplasm</keyword>
<dbReference type="InterPro" id="IPR038277">
    <property type="entry name" value="UreF_sf"/>
</dbReference>
<keyword evidence="1 3" id="KW-0996">Nickel insertion</keyword>
<dbReference type="RefSeq" id="WP_326296677.1">
    <property type="nucleotide sequence ID" value="NZ_JAYLLH010000007.1"/>
</dbReference>